<accession>A0A4R2GWB0</accession>
<dbReference type="Pfam" id="PF25954">
    <property type="entry name" value="Beta-barrel_RND_2"/>
    <property type="match status" value="1"/>
</dbReference>
<keyword evidence="2" id="KW-0732">Signal</keyword>
<dbReference type="PANTHER" id="PTHR30469">
    <property type="entry name" value="MULTIDRUG RESISTANCE PROTEIN MDTA"/>
    <property type="match status" value="1"/>
</dbReference>
<dbReference type="Gene3D" id="2.40.50.100">
    <property type="match status" value="1"/>
</dbReference>
<name>A0A4R2GWB0_9HYPH</name>
<dbReference type="InterPro" id="IPR058627">
    <property type="entry name" value="MdtA-like_C"/>
</dbReference>
<dbReference type="PANTHER" id="PTHR30469:SF38">
    <property type="entry name" value="HLYD FAMILY SECRETION PROTEIN"/>
    <property type="match status" value="1"/>
</dbReference>
<dbReference type="InterPro" id="IPR006143">
    <property type="entry name" value="RND_pump_MFP"/>
</dbReference>
<dbReference type="PROSITE" id="PS51257">
    <property type="entry name" value="PROKAR_LIPOPROTEIN"/>
    <property type="match status" value="1"/>
</dbReference>
<gene>
    <name evidence="5" type="ORF">EV666_102310</name>
</gene>
<dbReference type="Pfam" id="PF25967">
    <property type="entry name" value="RND-MFP_C"/>
    <property type="match status" value="1"/>
</dbReference>
<feature type="signal peptide" evidence="2">
    <location>
        <begin position="1"/>
        <end position="28"/>
    </location>
</feature>
<sequence>MQAERTDSARSHCLAVSALIVMSLALCACGEEDAKAPPAPVRPVRTMTVAPQPPASALAFTGHIAAQDRVDLSFRIGGRVVAREAGVGAPVRENDVIARLDPANELNDLRAARAALAAAEGHLREAEGRYLRQSQLLARGVISRADFEAAEQGRLSARSQVAAAQARVASAEDIVGFTTLKADAPGVVTRVGAEPGEVVAPGRMIVQLARRDGRDAVFEAPADVVRALHAGDAATVSLAGQPGVTAQGRVREISPQADPVTRTFTVRVGLSDPPPALRLGAAVSVRTGDDGEAAIQIPATALTRRKDKGMEAGVWVVDPAASTVSLRQVEVVAADPAMAQIGKGLAPGDIIVTAGAHVLREGQQVRLGGAETP</sequence>
<dbReference type="Gene3D" id="2.40.30.170">
    <property type="match status" value="1"/>
</dbReference>
<comment type="similarity">
    <text evidence="1">Belongs to the membrane fusion protein (MFP) (TC 8.A.1) family.</text>
</comment>
<dbReference type="SUPFAM" id="SSF111369">
    <property type="entry name" value="HlyD-like secretion proteins"/>
    <property type="match status" value="1"/>
</dbReference>
<evidence type="ECO:0000313" key="6">
    <source>
        <dbReference type="Proteomes" id="UP000294881"/>
    </source>
</evidence>
<feature type="chain" id="PRO_5020416838" evidence="2">
    <location>
        <begin position="29"/>
        <end position="373"/>
    </location>
</feature>
<dbReference type="Proteomes" id="UP000294881">
    <property type="component" value="Unassembled WGS sequence"/>
</dbReference>
<evidence type="ECO:0000259" key="4">
    <source>
        <dbReference type="Pfam" id="PF25967"/>
    </source>
</evidence>
<reference evidence="5 6" key="1">
    <citation type="submission" date="2019-03" db="EMBL/GenBank/DDBJ databases">
        <title>Genomic Encyclopedia of Type Strains, Phase IV (KMG-IV): sequencing the most valuable type-strain genomes for metagenomic binning, comparative biology and taxonomic classification.</title>
        <authorList>
            <person name="Goeker M."/>
        </authorList>
    </citation>
    <scope>NUCLEOTIDE SEQUENCE [LARGE SCALE GENOMIC DNA]</scope>
    <source>
        <strain evidence="5 6">DSM 22958</strain>
    </source>
</reference>
<dbReference type="NCBIfam" id="TIGR01730">
    <property type="entry name" value="RND_mfp"/>
    <property type="match status" value="1"/>
</dbReference>
<evidence type="ECO:0000313" key="5">
    <source>
        <dbReference type="EMBL" id="TCO15331.1"/>
    </source>
</evidence>
<evidence type="ECO:0000259" key="3">
    <source>
        <dbReference type="Pfam" id="PF25954"/>
    </source>
</evidence>
<dbReference type="GO" id="GO:0015562">
    <property type="term" value="F:efflux transmembrane transporter activity"/>
    <property type="evidence" value="ECO:0007669"/>
    <property type="project" value="TreeGrafter"/>
</dbReference>
<feature type="domain" description="CusB-like beta-barrel" evidence="3">
    <location>
        <begin position="219"/>
        <end position="288"/>
    </location>
</feature>
<protein>
    <submittedName>
        <fullName evidence="5">RND family efflux transporter MFP subunit</fullName>
    </submittedName>
</protein>
<dbReference type="Gene3D" id="2.40.420.20">
    <property type="match status" value="1"/>
</dbReference>
<dbReference type="GO" id="GO:1990281">
    <property type="term" value="C:efflux pump complex"/>
    <property type="evidence" value="ECO:0007669"/>
    <property type="project" value="TreeGrafter"/>
</dbReference>
<dbReference type="EMBL" id="SLWL01000002">
    <property type="protein sequence ID" value="TCO15331.1"/>
    <property type="molecule type" value="Genomic_DNA"/>
</dbReference>
<keyword evidence="6" id="KW-1185">Reference proteome</keyword>
<dbReference type="AlphaFoldDB" id="A0A4R2GWB0"/>
<dbReference type="InterPro" id="IPR058792">
    <property type="entry name" value="Beta-barrel_RND_2"/>
</dbReference>
<feature type="domain" description="Multidrug resistance protein MdtA-like C-terminal permuted SH3" evidence="4">
    <location>
        <begin position="294"/>
        <end position="356"/>
    </location>
</feature>
<dbReference type="Gene3D" id="1.10.287.470">
    <property type="entry name" value="Helix hairpin bin"/>
    <property type="match status" value="1"/>
</dbReference>
<proteinExistence type="inferred from homology"/>
<organism evidence="5 6">
    <name type="scientific">Camelimonas lactis</name>
    <dbReference type="NCBI Taxonomy" id="659006"/>
    <lineage>
        <taxon>Bacteria</taxon>
        <taxon>Pseudomonadati</taxon>
        <taxon>Pseudomonadota</taxon>
        <taxon>Alphaproteobacteria</taxon>
        <taxon>Hyphomicrobiales</taxon>
        <taxon>Chelatococcaceae</taxon>
        <taxon>Camelimonas</taxon>
    </lineage>
</organism>
<evidence type="ECO:0000256" key="2">
    <source>
        <dbReference type="SAM" id="SignalP"/>
    </source>
</evidence>
<comment type="caution">
    <text evidence="5">The sequence shown here is derived from an EMBL/GenBank/DDBJ whole genome shotgun (WGS) entry which is preliminary data.</text>
</comment>
<evidence type="ECO:0000256" key="1">
    <source>
        <dbReference type="ARBA" id="ARBA00009477"/>
    </source>
</evidence>